<proteinExistence type="predicted"/>
<comment type="caution">
    <text evidence="1">The sequence shown here is derived from an EMBL/GenBank/DDBJ whole genome shotgun (WGS) entry which is preliminary data.</text>
</comment>
<organism evidence="1 2">
    <name type="scientific">Candidatus Woesebacteria bacterium RIFOXYD1_FULL_40_21</name>
    <dbReference type="NCBI Taxonomy" id="1802549"/>
    <lineage>
        <taxon>Bacteria</taxon>
        <taxon>Candidatus Woeseibacteriota</taxon>
    </lineage>
</organism>
<dbReference type="Pfam" id="PF13366">
    <property type="entry name" value="PDDEXK_3"/>
    <property type="match status" value="1"/>
</dbReference>
<dbReference type="NCBIfam" id="TIGR04256">
    <property type="entry name" value="GxxExxY"/>
    <property type="match status" value="1"/>
</dbReference>
<dbReference type="Gene3D" id="3.40.91.30">
    <property type="match status" value="1"/>
</dbReference>
<reference evidence="1 2" key="1">
    <citation type="journal article" date="2016" name="Nat. Commun.">
        <title>Thousands of microbial genomes shed light on interconnected biogeochemical processes in an aquifer system.</title>
        <authorList>
            <person name="Anantharaman K."/>
            <person name="Brown C.T."/>
            <person name="Hug L.A."/>
            <person name="Sharon I."/>
            <person name="Castelle C.J."/>
            <person name="Probst A.J."/>
            <person name="Thomas B.C."/>
            <person name="Singh A."/>
            <person name="Wilkins M.J."/>
            <person name="Karaoz U."/>
            <person name="Brodie E.L."/>
            <person name="Williams K.H."/>
            <person name="Hubbard S.S."/>
            <person name="Banfield J.F."/>
        </authorList>
    </citation>
    <scope>NUCLEOTIDE SEQUENCE [LARGE SCALE GENOMIC DNA]</scope>
</reference>
<dbReference type="AlphaFoldDB" id="A0A1F8DF21"/>
<name>A0A1F8DF21_9BACT</name>
<sequence length="126" mass="14788">MTDKLLYTDLTYRIRGVFFTVYNNLGFGHKEIVYQKVLAKEFDKVGVKYKREPRLKIVYDNEVVGTYVPDFLVEDKIVVELKSSQFFPPDLDKQILNYLKVTGYKLALAVNFGQSKLDIRRRILTK</sequence>
<protein>
    <recommendedName>
        <fullName evidence="3">GxxExxY protein</fullName>
    </recommendedName>
</protein>
<accession>A0A1F8DF21</accession>
<dbReference type="EMBL" id="MGIJ01000035">
    <property type="protein sequence ID" value="OGM86976.1"/>
    <property type="molecule type" value="Genomic_DNA"/>
</dbReference>
<gene>
    <name evidence="1" type="ORF">A2614_01695</name>
</gene>
<evidence type="ECO:0008006" key="3">
    <source>
        <dbReference type="Google" id="ProtNLM"/>
    </source>
</evidence>
<evidence type="ECO:0000313" key="1">
    <source>
        <dbReference type="EMBL" id="OGM86976.1"/>
    </source>
</evidence>
<dbReference type="Proteomes" id="UP000178803">
    <property type="component" value="Unassembled WGS sequence"/>
</dbReference>
<evidence type="ECO:0000313" key="2">
    <source>
        <dbReference type="Proteomes" id="UP000178803"/>
    </source>
</evidence>
<dbReference type="InterPro" id="IPR026350">
    <property type="entry name" value="GxxExxY"/>
</dbReference>